<feature type="compositionally biased region" description="Polar residues" evidence="1">
    <location>
        <begin position="178"/>
        <end position="194"/>
    </location>
</feature>
<feature type="compositionally biased region" description="Polar residues" evidence="1">
    <location>
        <begin position="248"/>
        <end position="259"/>
    </location>
</feature>
<comment type="caution">
    <text evidence="4">The sequence shown here is derived from an EMBL/GenBank/DDBJ whole genome shotgun (WGS) entry which is preliminary data.</text>
</comment>
<reference evidence="4 5" key="1">
    <citation type="journal article" date="2018" name="New Phytol.">
        <title>Phylogenomics of Endogonaceae and evolution of mycorrhizas within Mucoromycota.</title>
        <authorList>
            <person name="Chang Y."/>
            <person name="Desiro A."/>
            <person name="Na H."/>
            <person name="Sandor L."/>
            <person name="Lipzen A."/>
            <person name="Clum A."/>
            <person name="Barry K."/>
            <person name="Grigoriev I.V."/>
            <person name="Martin F.M."/>
            <person name="Stajich J.E."/>
            <person name="Smith M.E."/>
            <person name="Bonito G."/>
            <person name="Spatafora J.W."/>
        </authorList>
    </citation>
    <scope>NUCLEOTIDE SEQUENCE [LARGE SCALE GENOMIC DNA]</scope>
    <source>
        <strain evidence="4 5">GMNB39</strain>
    </source>
</reference>
<protein>
    <recommendedName>
        <fullName evidence="6">REJ domain-containing protein</fullName>
    </recommendedName>
</protein>
<dbReference type="AlphaFoldDB" id="A0A433CXA3"/>
<feature type="signal peptide" evidence="3">
    <location>
        <begin position="1"/>
        <end position="26"/>
    </location>
</feature>
<proteinExistence type="predicted"/>
<feature type="region of interest" description="Disordered" evidence="1">
    <location>
        <begin position="138"/>
        <end position="163"/>
    </location>
</feature>
<feature type="compositionally biased region" description="Polar residues" evidence="1">
    <location>
        <begin position="140"/>
        <end position="161"/>
    </location>
</feature>
<evidence type="ECO:0008006" key="6">
    <source>
        <dbReference type="Google" id="ProtNLM"/>
    </source>
</evidence>
<feature type="chain" id="PRO_5019148088" description="REJ domain-containing protein" evidence="3">
    <location>
        <begin position="27"/>
        <end position="392"/>
    </location>
</feature>
<feature type="region of interest" description="Disordered" evidence="1">
    <location>
        <begin position="241"/>
        <end position="290"/>
    </location>
</feature>
<keyword evidence="3" id="KW-0732">Signal</keyword>
<accession>A0A433CXA3</accession>
<keyword evidence="2" id="KW-0472">Membrane</keyword>
<feature type="compositionally biased region" description="Low complexity" evidence="1">
    <location>
        <begin position="196"/>
        <end position="216"/>
    </location>
</feature>
<keyword evidence="5" id="KW-1185">Reference proteome</keyword>
<feature type="transmembrane region" description="Helical" evidence="2">
    <location>
        <begin position="81"/>
        <end position="105"/>
    </location>
</feature>
<name>A0A433CXA3_9FUNG</name>
<feature type="region of interest" description="Disordered" evidence="1">
    <location>
        <begin position="32"/>
        <end position="71"/>
    </location>
</feature>
<feature type="compositionally biased region" description="Polar residues" evidence="1">
    <location>
        <begin position="32"/>
        <end position="41"/>
    </location>
</feature>
<dbReference type="EMBL" id="RBNI01011427">
    <property type="protein sequence ID" value="RUP43217.1"/>
    <property type="molecule type" value="Genomic_DNA"/>
</dbReference>
<keyword evidence="2" id="KW-1133">Transmembrane helix</keyword>
<keyword evidence="2" id="KW-0812">Transmembrane</keyword>
<feature type="region of interest" description="Disordered" evidence="1">
    <location>
        <begin position="305"/>
        <end position="392"/>
    </location>
</feature>
<evidence type="ECO:0000256" key="1">
    <source>
        <dbReference type="SAM" id="MobiDB-lite"/>
    </source>
</evidence>
<gene>
    <name evidence="4" type="ORF">BC936DRAFT_137465</name>
</gene>
<organism evidence="4 5">
    <name type="scientific">Jimgerdemannia flammicorona</name>
    <dbReference type="NCBI Taxonomy" id="994334"/>
    <lineage>
        <taxon>Eukaryota</taxon>
        <taxon>Fungi</taxon>
        <taxon>Fungi incertae sedis</taxon>
        <taxon>Mucoromycota</taxon>
        <taxon>Mucoromycotina</taxon>
        <taxon>Endogonomycetes</taxon>
        <taxon>Endogonales</taxon>
        <taxon>Endogonaceae</taxon>
        <taxon>Jimgerdemannia</taxon>
    </lineage>
</organism>
<feature type="region of interest" description="Disordered" evidence="1">
    <location>
        <begin position="178"/>
        <end position="225"/>
    </location>
</feature>
<evidence type="ECO:0000313" key="4">
    <source>
        <dbReference type="EMBL" id="RUP43217.1"/>
    </source>
</evidence>
<dbReference type="Proteomes" id="UP000268093">
    <property type="component" value="Unassembled WGS sequence"/>
</dbReference>
<evidence type="ECO:0000256" key="2">
    <source>
        <dbReference type="SAM" id="Phobius"/>
    </source>
</evidence>
<evidence type="ECO:0000256" key="3">
    <source>
        <dbReference type="SAM" id="SignalP"/>
    </source>
</evidence>
<feature type="compositionally biased region" description="Low complexity" evidence="1">
    <location>
        <begin position="42"/>
        <end position="61"/>
    </location>
</feature>
<evidence type="ECO:0000313" key="5">
    <source>
        <dbReference type="Proteomes" id="UP000268093"/>
    </source>
</evidence>
<sequence>MPLAALPASLLLLIISLLIGLPYVEADIISSSPRGTSSTLRSSKNNTPSNSTSRTHTTTSDPLPPSSLPTDLDSDTGLPSLLPYVSIAALAVIFCLIFIIGRIFYLRSRARQRRDVLSQTPTTTADGTVEEQSALAAMTTVENPSRQQRLPSASTSPTRSHVSVPEAPLAIVTHVLTSSSGATSPPVQRSSVTAFSPVQRSNSSSSAPSPSHSPGLSLPPPPSSVPRVVVLNGRMIMVDAQGRPIQRTVPTQPSNTANAATRRRDPDEVDPLPLYEPRSEGLEETTDGTTGSMRVAARVSPPLYEPRSEGLEETTDGVMGGASDENPTMEDEPGPMRVAARGSPSLYEPRSEGLEETTGGVTGGASDENPTMEDGPGPVRVTARVSPPPYIP</sequence>